<accession>A0A0P1ATS4</accession>
<reference evidence="2" key="1">
    <citation type="submission" date="2014-09" db="EMBL/GenBank/DDBJ databases">
        <authorList>
            <person name="Sharma Rahul"/>
            <person name="Thines Marco"/>
        </authorList>
    </citation>
    <scope>NUCLEOTIDE SEQUENCE [LARGE SCALE GENOMIC DNA]</scope>
</reference>
<evidence type="ECO:0000313" key="1">
    <source>
        <dbReference type="EMBL" id="CEG45772.1"/>
    </source>
</evidence>
<keyword evidence="2" id="KW-1185">Reference proteome</keyword>
<proteinExistence type="predicted"/>
<dbReference type="GeneID" id="59052743"/>
<organism evidence="1 2">
    <name type="scientific">Plasmopara halstedii</name>
    <name type="common">Downy mildew of sunflower</name>
    <dbReference type="NCBI Taxonomy" id="4781"/>
    <lineage>
        <taxon>Eukaryota</taxon>
        <taxon>Sar</taxon>
        <taxon>Stramenopiles</taxon>
        <taxon>Oomycota</taxon>
        <taxon>Peronosporomycetes</taxon>
        <taxon>Peronosporales</taxon>
        <taxon>Peronosporaceae</taxon>
        <taxon>Plasmopara</taxon>
    </lineage>
</organism>
<protein>
    <submittedName>
        <fullName evidence="1">Uncharacterized protein</fullName>
    </submittedName>
</protein>
<dbReference type="AlphaFoldDB" id="A0A0P1ATS4"/>
<sequence>MLKTKLHYQIPYDAKRNVSLSRAIWQESERFIVIEILELTCNQTCKSGLVVHPLDVERGGKIHALDFAISRQNSPIALFYMKE</sequence>
<evidence type="ECO:0000313" key="2">
    <source>
        <dbReference type="Proteomes" id="UP000054928"/>
    </source>
</evidence>
<dbReference type="EMBL" id="CCYD01001640">
    <property type="protein sequence ID" value="CEG45772.1"/>
    <property type="molecule type" value="Genomic_DNA"/>
</dbReference>
<dbReference type="RefSeq" id="XP_036263353.1">
    <property type="nucleotide sequence ID" value="XM_036407094.1"/>
</dbReference>
<dbReference type="Proteomes" id="UP000054928">
    <property type="component" value="Unassembled WGS sequence"/>
</dbReference>
<name>A0A0P1ATS4_PLAHL</name>